<dbReference type="AlphaFoldDB" id="A0A7W7FK82"/>
<keyword evidence="1" id="KW-0472">Membrane</keyword>
<keyword evidence="3" id="KW-1185">Reference proteome</keyword>
<keyword evidence="1" id="KW-1133">Transmembrane helix</keyword>
<evidence type="ECO:0000313" key="3">
    <source>
        <dbReference type="Proteomes" id="UP000573729"/>
    </source>
</evidence>
<dbReference type="RefSeq" id="WP_281385749.1">
    <property type="nucleotide sequence ID" value="NZ_JACHMD010000001.1"/>
</dbReference>
<gene>
    <name evidence="2" type="ORF">BKA24_002592</name>
</gene>
<proteinExistence type="predicted"/>
<evidence type="ECO:0000313" key="2">
    <source>
        <dbReference type="EMBL" id="MBB4667883.1"/>
    </source>
</evidence>
<protein>
    <submittedName>
        <fullName evidence="2">TctA family transporter</fullName>
    </submittedName>
</protein>
<reference evidence="2 3" key="1">
    <citation type="submission" date="2020-08" db="EMBL/GenBank/DDBJ databases">
        <title>Sequencing the genomes of 1000 actinobacteria strains.</title>
        <authorList>
            <person name="Klenk H.-P."/>
        </authorList>
    </citation>
    <scope>NUCLEOTIDE SEQUENCE [LARGE SCALE GENOMIC DNA]</scope>
    <source>
        <strain evidence="2 3">DSM 24947</strain>
    </source>
</reference>
<comment type="caution">
    <text evidence="2">The sequence shown here is derived from an EMBL/GenBank/DDBJ whole genome shotgun (WGS) entry which is preliminary data.</text>
</comment>
<name>A0A7W7FK82_9MICO</name>
<sequence length="56" mass="6009">MSANGDFSVLVQGPITITLYALLAVVLVVSIRNRFVARSRARIAAASVRENEPASH</sequence>
<dbReference type="EMBL" id="JACHMD010000001">
    <property type="protein sequence ID" value="MBB4667883.1"/>
    <property type="molecule type" value="Genomic_DNA"/>
</dbReference>
<accession>A0A7W7FK82</accession>
<organism evidence="2 3">
    <name type="scientific">Microbacterium marinum</name>
    <dbReference type="NCBI Taxonomy" id="421115"/>
    <lineage>
        <taxon>Bacteria</taxon>
        <taxon>Bacillati</taxon>
        <taxon>Actinomycetota</taxon>
        <taxon>Actinomycetes</taxon>
        <taxon>Micrococcales</taxon>
        <taxon>Microbacteriaceae</taxon>
        <taxon>Microbacterium</taxon>
    </lineage>
</organism>
<feature type="transmembrane region" description="Helical" evidence="1">
    <location>
        <begin position="12"/>
        <end position="31"/>
    </location>
</feature>
<keyword evidence="1" id="KW-0812">Transmembrane</keyword>
<evidence type="ECO:0000256" key="1">
    <source>
        <dbReference type="SAM" id="Phobius"/>
    </source>
</evidence>
<dbReference type="Proteomes" id="UP000573729">
    <property type="component" value="Unassembled WGS sequence"/>
</dbReference>